<organism evidence="12">
    <name type="scientific">Meriones unguiculatus</name>
    <name type="common">Mongolian jird</name>
    <name type="synonym">Gerbillus unguiculatus</name>
    <dbReference type="NCBI Taxonomy" id="10047"/>
    <lineage>
        <taxon>Eukaryota</taxon>
        <taxon>Metazoa</taxon>
        <taxon>Chordata</taxon>
        <taxon>Craniata</taxon>
        <taxon>Vertebrata</taxon>
        <taxon>Euteleostomi</taxon>
        <taxon>Mammalia</taxon>
        <taxon>Eutheria</taxon>
        <taxon>Euarchontoglires</taxon>
        <taxon>Glires</taxon>
        <taxon>Rodentia</taxon>
        <taxon>Myomorpha</taxon>
        <taxon>Muroidea</taxon>
        <taxon>Muridae</taxon>
        <taxon>Gerbillinae</taxon>
        <taxon>Meriones</taxon>
    </lineage>
</organism>
<name>Q812A9_MERUN</name>
<dbReference type="InterPro" id="IPR013201">
    <property type="entry name" value="Prot_inhib_I29"/>
</dbReference>
<dbReference type="SMART" id="SM00848">
    <property type="entry name" value="Inhibitor_I29"/>
    <property type="match status" value="1"/>
</dbReference>
<dbReference type="SMART" id="SM00645">
    <property type="entry name" value="Pept_C1"/>
    <property type="match status" value="1"/>
</dbReference>
<feature type="domain" description="Cathepsin propeptide inhibitor" evidence="11">
    <location>
        <begin position="29"/>
        <end position="88"/>
    </location>
</feature>
<dbReference type="PROSITE" id="PS00640">
    <property type="entry name" value="THIOL_PROTEASE_ASN"/>
    <property type="match status" value="1"/>
</dbReference>
<evidence type="ECO:0000259" key="11">
    <source>
        <dbReference type="SMART" id="SM00848"/>
    </source>
</evidence>
<keyword evidence="8" id="KW-0458">Lysosome</keyword>
<dbReference type="GO" id="GO:0005764">
    <property type="term" value="C:lysosome"/>
    <property type="evidence" value="ECO:0007669"/>
    <property type="project" value="UniProtKB-SubCell"/>
</dbReference>
<proteinExistence type="evidence at transcript level"/>
<dbReference type="FunFam" id="3.90.70.10:FF:000006">
    <property type="entry name" value="Cathepsin S"/>
    <property type="match status" value="1"/>
</dbReference>
<comment type="similarity">
    <text evidence="2">Belongs to the peptidase C1 family.</text>
</comment>
<keyword evidence="3" id="KW-0645">Protease</keyword>
<evidence type="ECO:0000256" key="9">
    <source>
        <dbReference type="SAM" id="SignalP"/>
    </source>
</evidence>
<evidence type="ECO:0000259" key="10">
    <source>
        <dbReference type="SMART" id="SM00645"/>
    </source>
</evidence>
<sequence>MTPAVFVVILCFGLALGASVHDPNLDAQWEEWKEKYKKNYSPEVEAVRRAIWEENMRIVKLHNGENGLGKNGFTMELNSFGDLTGGEFRNPMADIPVPAALTVERKDKKIVDGLPKFKNWINEGYVTPVRNQGTCGSCWAFAATGAIEGQMFWKTGKLTPLSVQNLVDCSEKQGNKGCAQGSAFRAFMYVNETKGLQDEISYPYEGKQGTCRYNSSNSRAYVTDFRLLPQNEIYLLVAVASIGPVAAAVDASQDSFRFYRGGIYYEPKCSQYSVNHAVLVVGYGYEGNETDGKDYWLIKNSWGENWGMRGYMKIARDRNNHCGIASQASFVDIF</sequence>
<dbReference type="PANTHER" id="PTHR12411">
    <property type="entry name" value="CYSTEINE PROTEASE FAMILY C1-RELATED"/>
    <property type="match status" value="1"/>
</dbReference>
<dbReference type="Pfam" id="PF00112">
    <property type="entry name" value="Peptidase_C1"/>
    <property type="match status" value="1"/>
</dbReference>
<keyword evidence="9" id="KW-0732">Signal</keyword>
<keyword evidence="6" id="KW-0865">Zymogen</keyword>
<dbReference type="InterPro" id="IPR025660">
    <property type="entry name" value="Pept_his_AS"/>
</dbReference>
<dbReference type="PROSITE" id="PS00139">
    <property type="entry name" value="THIOL_PROTEASE_CYS"/>
    <property type="match status" value="1"/>
</dbReference>
<dbReference type="EMBL" id="AF479265">
    <property type="protein sequence ID" value="AAO33583.1"/>
    <property type="molecule type" value="mRNA"/>
</dbReference>
<dbReference type="Gene3D" id="3.90.70.10">
    <property type="entry name" value="Cysteine proteinases"/>
    <property type="match status" value="1"/>
</dbReference>
<protein>
    <submittedName>
        <fullName evidence="12">Cathepsin P</fullName>
    </submittedName>
</protein>
<comment type="subcellular location">
    <subcellularLocation>
        <location evidence="1">Lysosome</location>
    </subcellularLocation>
</comment>
<feature type="chain" id="PRO_5018595990" evidence="9">
    <location>
        <begin position="18"/>
        <end position="334"/>
    </location>
</feature>
<evidence type="ECO:0000256" key="2">
    <source>
        <dbReference type="ARBA" id="ARBA00008455"/>
    </source>
</evidence>
<evidence type="ECO:0000313" key="12">
    <source>
        <dbReference type="EMBL" id="AAO33583.1"/>
    </source>
</evidence>
<dbReference type="OrthoDB" id="10253408at2759"/>
<dbReference type="GO" id="GO:0006508">
    <property type="term" value="P:proteolysis"/>
    <property type="evidence" value="ECO:0007669"/>
    <property type="project" value="UniProtKB-KW"/>
</dbReference>
<evidence type="ECO:0000256" key="7">
    <source>
        <dbReference type="ARBA" id="ARBA00023157"/>
    </source>
</evidence>
<evidence type="ECO:0000256" key="3">
    <source>
        <dbReference type="ARBA" id="ARBA00022670"/>
    </source>
</evidence>
<dbReference type="CDD" id="cd02248">
    <property type="entry name" value="Peptidase_C1A"/>
    <property type="match status" value="1"/>
</dbReference>
<evidence type="ECO:0000256" key="8">
    <source>
        <dbReference type="ARBA" id="ARBA00023228"/>
    </source>
</evidence>
<accession>Q812A9</accession>
<dbReference type="Pfam" id="PF08246">
    <property type="entry name" value="Inhibitor_I29"/>
    <property type="match status" value="1"/>
</dbReference>
<dbReference type="AlphaFoldDB" id="Q812A9"/>
<dbReference type="GO" id="GO:0008234">
    <property type="term" value="F:cysteine-type peptidase activity"/>
    <property type="evidence" value="ECO:0007669"/>
    <property type="project" value="UniProtKB-KW"/>
</dbReference>
<feature type="domain" description="Peptidase C1A papain C-terminal" evidence="10">
    <location>
        <begin position="114"/>
        <end position="332"/>
    </location>
</feature>
<dbReference type="GeneID" id="110563815"/>
<dbReference type="InterPro" id="IPR025661">
    <property type="entry name" value="Pept_asp_AS"/>
</dbReference>
<dbReference type="MEROPS" id="C01.038"/>
<evidence type="ECO:0000256" key="4">
    <source>
        <dbReference type="ARBA" id="ARBA00022801"/>
    </source>
</evidence>
<keyword evidence="5" id="KW-0788">Thiol protease</keyword>
<feature type="signal peptide" evidence="9">
    <location>
        <begin position="1"/>
        <end position="17"/>
    </location>
</feature>
<keyword evidence="4" id="KW-0378">Hydrolase</keyword>
<dbReference type="InterPro" id="IPR000169">
    <property type="entry name" value="Pept_cys_AS"/>
</dbReference>
<keyword evidence="7" id="KW-1015">Disulfide bond</keyword>
<dbReference type="InterPro" id="IPR039417">
    <property type="entry name" value="Peptidase_C1A_papain-like"/>
</dbReference>
<evidence type="ECO:0000256" key="6">
    <source>
        <dbReference type="ARBA" id="ARBA00023145"/>
    </source>
</evidence>
<dbReference type="InterPro" id="IPR000668">
    <property type="entry name" value="Peptidase_C1A_C"/>
</dbReference>
<dbReference type="PROSITE" id="PS00639">
    <property type="entry name" value="THIOL_PROTEASE_HIS"/>
    <property type="match status" value="1"/>
</dbReference>
<dbReference type="RefSeq" id="XP_021516688.1">
    <property type="nucleotide sequence ID" value="XM_021661013.1"/>
</dbReference>
<dbReference type="SUPFAM" id="SSF54001">
    <property type="entry name" value="Cysteine proteinases"/>
    <property type="match status" value="1"/>
</dbReference>
<evidence type="ECO:0000256" key="5">
    <source>
        <dbReference type="ARBA" id="ARBA00022807"/>
    </source>
</evidence>
<dbReference type="InterPro" id="IPR013128">
    <property type="entry name" value="Peptidase_C1A"/>
</dbReference>
<dbReference type="InterPro" id="IPR038765">
    <property type="entry name" value="Papain-like_cys_pep_sf"/>
</dbReference>
<evidence type="ECO:0000256" key="1">
    <source>
        <dbReference type="ARBA" id="ARBA00004371"/>
    </source>
</evidence>
<dbReference type="PRINTS" id="PR00705">
    <property type="entry name" value="PAPAIN"/>
</dbReference>
<reference evidence="12" key="1">
    <citation type="submission" date="2002-02" db="EMBL/GenBank/DDBJ databases">
        <title>Gerbil and Hamster Homologs of Mouse Cathepsin P.</title>
        <authorList>
            <person name="Frenck J."/>
            <person name="Sol-Church K."/>
        </authorList>
    </citation>
    <scope>NUCLEOTIDE SEQUENCE</scope>
    <source>
        <tissue evidence="12">Placenta</tissue>
    </source>
</reference>
<dbReference type="KEGG" id="mun:110563815"/>